<reference evidence="3 4" key="1">
    <citation type="submission" date="2023-08" db="EMBL/GenBank/DDBJ databases">
        <title>A Necator americanus chromosomal reference genome.</title>
        <authorList>
            <person name="Ilik V."/>
            <person name="Petrzelkova K.J."/>
            <person name="Pardy F."/>
            <person name="Fuh T."/>
            <person name="Niatou-Singa F.S."/>
            <person name="Gouil Q."/>
            <person name="Baker L."/>
            <person name="Ritchie M.E."/>
            <person name="Jex A.R."/>
            <person name="Gazzola D."/>
            <person name="Li H."/>
            <person name="Toshio Fujiwara R."/>
            <person name="Zhan B."/>
            <person name="Aroian R.V."/>
            <person name="Pafco B."/>
            <person name="Schwarz E.M."/>
        </authorList>
    </citation>
    <scope>NUCLEOTIDE SEQUENCE [LARGE SCALE GENOMIC DNA]</scope>
    <source>
        <strain evidence="3 4">Aroian</strain>
        <tissue evidence="3">Whole animal</tissue>
    </source>
</reference>
<keyword evidence="2" id="KW-1133">Transmembrane helix</keyword>
<organism evidence="3 4">
    <name type="scientific">Necator americanus</name>
    <name type="common">Human hookworm</name>
    <dbReference type="NCBI Taxonomy" id="51031"/>
    <lineage>
        <taxon>Eukaryota</taxon>
        <taxon>Metazoa</taxon>
        <taxon>Ecdysozoa</taxon>
        <taxon>Nematoda</taxon>
        <taxon>Chromadorea</taxon>
        <taxon>Rhabditida</taxon>
        <taxon>Rhabditina</taxon>
        <taxon>Rhabditomorpha</taxon>
        <taxon>Strongyloidea</taxon>
        <taxon>Ancylostomatidae</taxon>
        <taxon>Bunostominae</taxon>
        <taxon>Necator</taxon>
    </lineage>
</organism>
<dbReference type="EMBL" id="JAVFWL010000005">
    <property type="protein sequence ID" value="KAK6757364.1"/>
    <property type="molecule type" value="Genomic_DNA"/>
</dbReference>
<proteinExistence type="predicted"/>
<feature type="transmembrane region" description="Helical" evidence="2">
    <location>
        <begin position="6"/>
        <end position="26"/>
    </location>
</feature>
<keyword evidence="2" id="KW-0812">Transmembrane</keyword>
<evidence type="ECO:0008006" key="5">
    <source>
        <dbReference type="Google" id="ProtNLM"/>
    </source>
</evidence>
<dbReference type="PANTHER" id="PTHR43317:SF1">
    <property type="entry name" value="THERMOSPERMINE SYNTHASE ACAULIS5"/>
    <property type="match status" value="1"/>
</dbReference>
<dbReference type="Proteomes" id="UP001303046">
    <property type="component" value="Unassembled WGS sequence"/>
</dbReference>
<evidence type="ECO:0000313" key="3">
    <source>
        <dbReference type="EMBL" id="KAK6757364.1"/>
    </source>
</evidence>
<evidence type="ECO:0000256" key="2">
    <source>
        <dbReference type="SAM" id="Phobius"/>
    </source>
</evidence>
<accession>A0ABR1E3U8</accession>
<gene>
    <name evidence="3" type="primary">Necator_chrV.g20074</name>
    <name evidence="3" type="ORF">RB195_015282</name>
</gene>
<keyword evidence="2" id="KW-0472">Membrane</keyword>
<evidence type="ECO:0000313" key="4">
    <source>
        <dbReference type="Proteomes" id="UP001303046"/>
    </source>
</evidence>
<sequence length="350" mass="39744">MTPTFTGVASVLYILAAVLLHIFVNFSLSGNKDDKTEAENTFGPRDLLAQIPPRQVDEMCSETTKNCYVIIENSEKRIGRLMIFRELQMKLDRRLRLSCARIFIPESLSYSTLSDTRSWRVDKSTVLLVYARTMIAGIFASGAVKYNSSRIHNVLIIGLGGGVINNYLSSMPNQKLNITVVDIDPVMKRIAEKWYDFEETDFHRIIVDDGLEYARRAYEKGEKFDAVLLDVNTVERRPLLAPIKEFLTEEALECWSSILADTGVIIVNILTGSEFEGSHKEVNKVRKTFERHFAGCSLLPRGSEEMLFCFHKVEPHENRTDTLLKMETAIDKELGFHLSDGENYLGSDVQ</sequence>
<dbReference type="Gene3D" id="3.40.50.150">
    <property type="entry name" value="Vaccinia Virus protein VP39"/>
    <property type="match status" value="1"/>
</dbReference>
<feature type="transmembrane region" description="Helical" evidence="2">
    <location>
        <begin position="126"/>
        <end position="144"/>
    </location>
</feature>
<keyword evidence="1" id="KW-0620">Polyamine biosynthesis</keyword>
<comment type="caution">
    <text evidence="3">The sequence shown here is derived from an EMBL/GenBank/DDBJ whole genome shotgun (WGS) entry which is preliminary data.</text>
</comment>
<dbReference type="CDD" id="cd02440">
    <property type="entry name" value="AdoMet_MTases"/>
    <property type="match status" value="1"/>
</dbReference>
<evidence type="ECO:0000256" key="1">
    <source>
        <dbReference type="ARBA" id="ARBA00023115"/>
    </source>
</evidence>
<keyword evidence="4" id="KW-1185">Reference proteome</keyword>
<dbReference type="SUPFAM" id="SSF53335">
    <property type="entry name" value="S-adenosyl-L-methionine-dependent methyltransferases"/>
    <property type="match status" value="1"/>
</dbReference>
<dbReference type="InterPro" id="IPR029063">
    <property type="entry name" value="SAM-dependent_MTases_sf"/>
</dbReference>
<protein>
    <recommendedName>
        <fullName evidence="5">Spermine/spermidine synthase</fullName>
    </recommendedName>
</protein>
<name>A0ABR1E3U8_NECAM</name>
<dbReference type="PANTHER" id="PTHR43317">
    <property type="entry name" value="THERMOSPERMINE SYNTHASE ACAULIS5"/>
    <property type="match status" value="1"/>
</dbReference>